<dbReference type="PROSITE" id="PS51892">
    <property type="entry name" value="SUBTILASE"/>
    <property type="match status" value="1"/>
</dbReference>
<dbReference type="InterPro" id="IPR034084">
    <property type="entry name" value="Thermitase-like_dom"/>
</dbReference>
<evidence type="ECO:0000256" key="1">
    <source>
        <dbReference type="ARBA" id="ARBA00004613"/>
    </source>
</evidence>
<comment type="caution">
    <text evidence="11">The sequence shown here is derived from an EMBL/GenBank/DDBJ whole genome shotgun (WGS) entry which is preliminary data.</text>
</comment>
<dbReference type="AlphaFoldDB" id="A0A951V0F6"/>
<keyword evidence="3" id="KW-0964">Secreted</keyword>
<proteinExistence type="inferred from homology"/>
<dbReference type="PANTHER" id="PTHR43806:SF11">
    <property type="entry name" value="CEREVISIN-RELATED"/>
    <property type="match status" value="1"/>
</dbReference>
<dbReference type="PROSITE" id="PS00137">
    <property type="entry name" value="SUBTILASE_HIS"/>
    <property type="match status" value="1"/>
</dbReference>
<keyword evidence="4 8" id="KW-0645">Protease</keyword>
<evidence type="ECO:0000256" key="7">
    <source>
        <dbReference type="PIRSR" id="PIRSR615500-1"/>
    </source>
</evidence>
<keyword evidence="5 8" id="KW-0378">Hydrolase</keyword>
<organism evidence="11 12">
    <name type="scientific">Cyanomargarita calcarea GSE-NOS-MK-12-04C</name>
    <dbReference type="NCBI Taxonomy" id="2839659"/>
    <lineage>
        <taxon>Bacteria</taxon>
        <taxon>Bacillati</taxon>
        <taxon>Cyanobacteriota</taxon>
        <taxon>Cyanophyceae</taxon>
        <taxon>Nostocales</taxon>
        <taxon>Cyanomargaritaceae</taxon>
        <taxon>Cyanomargarita</taxon>
    </lineage>
</organism>
<dbReference type="GO" id="GO:0004252">
    <property type="term" value="F:serine-type endopeptidase activity"/>
    <property type="evidence" value="ECO:0007669"/>
    <property type="project" value="UniProtKB-UniRule"/>
</dbReference>
<feature type="domain" description="Peptidase S8/S53" evidence="10">
    <location>
        <begin position="101"/>
        <end position="362"/>
    </location>
</feature>
<dbReference type="EMBL" id="JAHHGZ010000053">
    <property type="protein sequence ID" value="MBW4671745.1"/>
    <property type="molecule type" value="Genomic_DNA"/>
</dbReference>
<evidence type="ECO:0000259" key="10">
    <source>
        <dbReference type="Pfam" id="PF00082"/>
    </source>
</evidence>
<dbReference type="PROSITE" id="PS00136">
    <property type="entry name" value="SUBTILASE_ASP"/>
    <property type="match status" value="1"/>
</dbReference>
<feature type="active site" description="Charge relay system" evidence="7 8">
    <location>
        <position position="323"/>
    </location>
</feature>
<accession>A0A951V0F6</accession>
<evidence type="ECO:0000256" key="6">
    <source>
        <dbReference type="ARBA" id="ARBA00022825"/>
    </source>
</evidence>
<dbReference type="Pfam" id="PF00082">
    <property type="entry name" value="Peptidase_S8"/>
    <property type="match status" value="1"/>
</dbReference>
<evidence type="ECO:0000313" key="11">
    <source>
        <dbReference type="EMBL" id="MBW4671745.1"/>
    </source>
</evidence>
<dbReference type="InterPro" id="IPR022398">
    <property type="entry name" value="Peptidase_S8_His-AS"/>
</dbReference>
<evidence type="ECO:0000313" key="12">
    <source>
        <dbReference type="Proteomes" id="UP000729701"/>
    </source>
</evidence>
<evidence type="ECO:0000256" key="9">
    <source>
        <dbReference type="RuleBase" id="RU003355"/>
    </source>
</evidence>
<dbReference type="Gene3D" id="3.40.50.200">
    <property type="entry name" value="Peptidase S8/S53 domain"/>
    <property type="match status" value="1"/>
</dbReference>
<reference evidence="11" key="2">
    <citation type="journal article" date="2022" name="Microbiol. Resour. Announc.">
        <title>Metagenome Sequencing to Explore Phylogenomics of Terrestrial Cyanobacteria.</title>
        <authorList>
            <person name="Ward R.D."/>
            <person name="Stajich J.E."/>
            <person name="Johansen J.R."/>
            <person name="Huntemann M."/>
            <person name="Clum A."/>
            <person name="Foster B."/>
            <person name="Foster B."/>
            <person name="Roux S."/>
            <person name="Palaniappan K."/>
            <person name="Varghese N."/>
            <person name="Mukherjee S."/>
            <person name="Reddy T.B.K."/>
            <person name="Daum C."/>
            <person name="Copeland A."/>
            <person name="Chen I.A."/>
            <person name="Ivanova N.N."/>
            <person name="Kyrpides N.C."/>
            <person name="Shapiro N."/>
            <person name="Eloe-Fadrosh E.A."/>
            <person name="Pietrasiak N."/>
        </authorList>
    </citation>
    <scope>NUCLEOTIDE SEQUENCE</scope>
    <source>
        <strain evidence="11">GSE-NOS-MK-12-04C</strain>
    </source>
</reference>
<dbReference type="GO" id="GO:0006508">
    <property type="term" value="P:proteolysis"/>
    <property type="evidence" value="ECO:0007669"/>
    <property type="project" value="UniProtKB-KW"/>
</dbReference>
<dbReference type="InterPro" id="IPR023827">
    <property type="entry name" value="Peptidase_S8_Asp-AS"/>
</dbReference>
<dbReference type="CDD" id="cd07484">
    <property type="entry name" value="Peptidases_S8_Thermitase_like"/>
    <property type="match status" value="1"/>
</dbReference>
<name>A0A951V0F6_9CYAN</name>
<feature type="active site" description="Charge relay system" evidence="7 8">
    <location>
        <position position="110"/>
    </location>
</feature>
<sequence length="445" mass="47195">MSLNNNGSAFFNDKGLNITPTTSVDCFNSNNDRNFTFGNHSSNFNATGYNSDSGYGLVNAGAAVGKAIGQEPLSDVPDLGGNNWGADMVKAPASWANGYTGQGVVVAVLDTGVDYNHQDLKNNIWTNSKEIGGNGIDDDGDGYVDDVYGWNFADNDNNTIDTYGHGTHVAGTIAGENNNFGVTGIAYDAKIMPVKVLGNDGSGSYSAIAQGIRYAVDRGANVINLSLGGDYPNSTLESAIEYADSKNVTVVMAAGNNGDPAPAYPARYANKHGIAVGAVDKNKNMASYSDRAGSEPLSYVTAPGSSIYSTVPGDKYATYSGTSMASPHVAGVVGLMLSANPNLTSAQIRQMITETAGNSLQTNSTSSYTNEIYRDSNFSVSYPTQSNSPQYQNNTTEIEPELLQVTPQYQLERPLNYSPSSTVGNDEMLLNSELWSEFNSDYVNF</sequence>
<feature type="active site" description="Charge relay system" evidence="7 8">
    <location>
        <position position="165"/>
    </location>
</feature>
<reference evidence="11" key="1">
    <citation type="submission" date="2021-05" db="EMBL/GenBank/DDBJ databases">
        <authorList>
            <person name="Pietrasiak N."/>
            <person name="Ward R."/>
            <person name="Stajich J.E."/>
            <person name="Kurbessoian T."/>
        </authorList>
    </citation>
    <scope>NUCLEOTIDE SEQUENCE</scope>
    <source>
        <strain evidence="11">GSE-NOS-MK-12-04C</strain>
    </source>
</reference>
<evidence type="ECO:0000256" key="4">
    <source>
        <dbReference type="ARBA" id="ARBA00022670"/>
    </source>
</evidence>
<gene>
    <name evidence="11" type="ORF">KME60_31065</name>
</gene>
<dbReference type="InterPro" id="IPR023828">
    <property type="entry name" value="Peptidase_S8_Ser-AS"/>
</dbReference>
<dbReference type="SUPFAM" id="SSF52743">
    <property type="entry name" value="Subtilisin-like"/>
    <property type="match status" value="1"/>
</dbReference>
<dbReference type="Proteomes" id="UP000729701">
    <property type="component" value="Unassembled WGS sequence"/>
</dbReference>
<dbReference type="InterPro" id="IPR000209">
    <property type="entry name" value="Peptidase_S8/S53_dom"/>
</dbReference>
<protein>
    <submittedName>
        <fullName evidence="11">S8 family peptidase</fullName>
    </submittedName>
</protein>
<evidence type="ECO:0000256" key="8">
    <source>
        <dbReference type="PROSITE-ProRule" id="PRU01240"/>
    </source>
</evidence>
<dbReference type="GO" id="GO:0005576">
    <property type="term" value="C:extracellular region"/>
    <property type="evidence" value="ECO:0007669"/>
    <property type="project" value="UniProtKB-SubCell"/>
</dbReference>
<dbReference type="InterPro" id="IPR015500">
    <property type="entry name" value="Peptidase_S8_subtilisin-rel"/>
</dbReference>
<evidence type="ECO:0000256" key="5">
    <source>
        <dbReference type="ARBA" id="ARBA00022801"/>
    </source>
</evidence>
<dbReference type="InterPro" id="IPR050131">
    <property type="entry name" value="Peptidase_S8_subtilisin-like"/>
</dbReference>
<evidence type="ECO:0000256" key="3">
    <source>
        <dbReference type="ARBA" id="ARBA00022525"/>
    </source>
</evidence>
<evidence type="ECO:0000256" key="2">
    <source>
        <dbReference type="ARBA" id="ARBA00011073"/>
    </source>
</evidence>
<comment type="similarity">
    <text evidence="2 8 9">Belongs to the peptidase S8 family.</text>
</comment>
<dbReference type="PANTHER" id="PTHR43806">
    <property type="entry name" value="PEPTIDASE S8"/>
    <property type="match status" value="1"/>
</dbReference>
<dbReference type="PROSITE" id="PS00138">
    <property type="entry name" value="SUBTILASE_SER"/>
    <property type="match status" value="1"/>
</dbReference>
<dbReference type="InterPro" id="IPR036852">
    <property type="entry name" value="Peptidase_S8/S53_dom_sf"/>
</dbReference>
<keyword evidence="6 8" id="KW-0720">Serine protease</keyword>
<comment type="subcellular location">
    <subcellularLocation>
        <location evidence="1">Secreted</location>
    </subcellularLocation>
</comment>
<dbReference type="PRINTS" id="PR00723">
    <property type="entry name" value="SUBTILISIN"/>
</dbReference>